<sequence>MAMMANRMHRQGLKESPQKNLALLTPESRSPKKWFAIAHENRLNGGYACFEVCLTLKKGRTVRDGKPDAEPRS</sequence>
<evidence type="ECO:0000256" key="1">
    <source>
        <dbReference type="SAM" id="MobiDB-lite"/>
    </source>
</evidence>
<dbReference type="AlphaFoldDB" id="A0A6N2BMS3"/>
<evidence type="ECO:0000313" key="2">
    <source>
        <dbReference type="EMBL" id="TMW96892.1"/>
    </source>
</evidence>
<protein>
    <submittedName>
        <fullName evidence="2">Uncharacterized protein</fullName>
    </submittedName>
</protein>
<dbReference type="EMBL" id="RXGB01001945">
    <property type="protein sequence ID" value="TMW96892.1"/>
    <property type="molecule type" value="Genomic_DNA"/>
</dbReference>
<name>A0A6N2BMS3_SOLCI</name>
<feature type="region of interest" description="Disordered" evidence="1">
    <location>
        <begin position="1"/>
        <end position="21"/>
    </location>
</feature>
<proteinExistence type="predicted"/>
<gene>
    <name evidence="2" type="ORF">EJD97_006583</name>
</gene>
<comment type="caution">
    <text evidence="2">The sequence shown here is derived from an EMBL/GenBank/DDBJ whole genome shotgun (WGS) entry which is preliminary data.</text>
</comment>
<organism evidence="2">
    <name type="scientific">Solanum chilense</name>
    <name type="common">Tomato</name>
    <name type="synonym">Lycopersicon chilense</name>
    <dbReference type="NCBI Taxonomy" id="4083"/>
    <lineage>
        <taxon>Eukaryota</taxon>
        <taxon>Viridiplantae</taxon>
        <taxon>Streptophyta</taxon>
        <taxon>Embryophyta</taxon>
        <taxon>Tracheophyta</taxon>
        <taxon>Spermatophyta</taxon>
        <taxon>Magnoliopsida</taxon>
        <taxon>eudicotyledons</taxon>
        <taxon>Gunneridae</taxon>
        <taxon>Pentapetalae</taxon>
        <taxon>asterids</taxon>
        <taxon>lamiids</taxon>
        <taxon>Solanales</taxon>
        <taxon>Solanaceae</taxon>
        <taxon>Solanoideae</taxon>
        <taxon>Solaneae</taxon>
        <taxon>Solanum</taxon>
        <taxon>Solanum subgen. Lycopersicon</taxon>
    </lineage>
</organism>
<accession>A0A6N2BMS3</accession>
<reference evidence="2" key="1">
    <citation type="submission" date="2019-05" db="EMBL/GenBank/DDBJ databases">
        <title>The de novo reference genome and transcriptome assemblies of the wild tomato species Solanum chilense.</title>
        <authorList>
            <person name="Stam R."/>
            <person name="Nosenko T."/>
            <person name="Hoerger A.C."/>
            <person name="Stephan W."/>
            <person name="Seidel M.A."/>
            <person name="Kuhn J.M.M."/>
            <person name="Haberer G."/>
            <person name="Tellier A."/>
        </authorList>
    </citation>
    <scope>NUCLEOTIDE SEQUENCE</scope>
    <source>
        <tissue evidence="2">Mature leaves</tissue>
    </source>
</reference>